<protein>
    <submittedName>
        <fullName evidence="1">Uncharacterized protein</fullName>
    </submittedName>
</protein>
<evidence type="ECO:0000313" key="1">
    <source>
        <dbReference type="EMBL" id="SEI87393.1"/>
    </source>
</evidence>
<sequence>MEMNVSISRKTNIKQTNEILRVKCSLTFDFCMRWFDLY</sequence>
<dbReference type="AlphaFoldDB" id="A0A1H6U517"/>
<accession>A0A1H6U517</accession>
<reference evidence="2" key="1">
    <citation type="submission" date="2016-10" db="EMBL/GenBank/DDBJ databases">
        <authorList>
            <person name="Varghese N."/>
            <person name="Submissions S."/>
        </authorList>
    </citation>
    <scope>NUCLEOTIDE SEQUENCE [LARGE SCALE GENOMIC DNA]</scope>
    <source>
        <strain evidence="2">IBRC-M 10761</strain>
    </source>
</reference>
<proteinExistence type="predicted"/>
<dbReference type="STRING" id="1416801.SAMN05192553_101642"/>
<gene>
    <name evidence="1" type="ORF">SAMN05192553_101642</name>
</gene>
<evidence type="ECO:0000313" key="2">
    <source>
        <dbReference type="Proteomes" id="UP000199403"/>
    </source>
</evidence>
<keyword evidence="2" id="KW-1185">Reference proteome</keyword>
<dbReference type="EMBL" id="FNZH01000001">
    <property type="protein sequence ID" value="SEI87393.1"/>
    <property type="molecule type" value="Genomic_DNA"/>
</dbReference>
<name>A0A1H6U517_9BACT</name>
<organism evidence="1 2">
    <name type="scientific">Cyclobacterium xiamenense</name>
    <dbReference type="NCBI Taxonomy" id="1297121"/>
    <lineage>
        <taxon>Bacteria</taxon>
        <taxon>Pseudomonadati</taxon>
        <taxon>Bacteroidota</taxon>
        <taxon>Cytophagia</taxon>
        <taxon>Cytophagales</taxon>
        <taxon>Cyclobacteriaceae</taxon>
        <taxon>Cyclobacterium</taxon>
    </lineage>
</organism>
<dbReference type="Proteomes" id="UP000199403">
    <property type="component" value="Unassembled WGS sequence"/>
</dbReference>